<dbReference type="GeneID" id="25332054"/>
<feature type="region of interest" description="Disordered" evidence="1">
    <location>
        <begin position="1"/>
        <end position="43"/>
    </location>
</feature>
<dbReference type="EMBL" id="KN847322">
    <property type="protein sequence ID" value="KIW51426.1"/>
    <property type="molecule type" value="Genomic_DNA"/>
</dbReference>
<proteinExistence type="predicted"/>
<organism evidence="2 3">
    <name type="scientific">Exophiala xenobiotica</name>
    <dbReference type="NCBI Taxonomy" id="348802"/>
    <lineage>
        <taxon>Eukaryota</taxon>
        <taxon>Fungi</taxon>
        <taxon>Dikarya</taxon>
        <taxon>Ascomycota</taxon>
        <taxon>Pezizomycotina</taxon>
        <taxon>Eurotiomycetes</taxon>
        <taxon>Chaetothyriomycetidae</taxon>
        <taxon>Chaetothyriales</taxon>
        <taxon>Herpotrichiellaceae</taxon>
        <taxon>Exophiala</taxon>
    </lineage>
</organism>
<keyword evidence="3" id="KW-1185">Reference proteome</keyword>
<gene>
    <name evidence="2" type="ORF">PV05_10146</name>
</gene>
<dbReference type="HOGENOM" id="CLU_058654_0_0_1"/>
<feature type="region of interest" description="Disordered" evidence="1">
    <location>
        <begin position="64"/>
        <end position="87"/>
    </location>
</feature>
<dbReference type="AlphaFoldDB" id="A0A0D2BGV4"/>
<feature type="compositionally biased region" description="Low complexity" evidence="1">
    <location>
        <begin position="1"/>
        <end position="13"/>
    </location>
</feature>
<dbReference type="InterPro" id="IPR025212">
    <property type="entry name" value="CAD_CENP-Q"/>
</dbReference>
<dbReference type="OrthoDB" id="2420947at2759"/>
<accession>A0A0D2BGV4</accession>
<dbReference type="STRING" id="348802.A0A0D2BGV4"/>
<feature type="region of interest" description="Disordered" evidence="1">
    <location>
        <begin position="182"/>
        <end position="209"/>
    </location>
</feature>
<protein>
    <submittedName>
        <fullName evidence="2">Uncharacterized protein</fullName>
    </submittedName>
</protein>
<dbReference type="RefSeq" id="XP_013312010.1">
    <property type="nucleotide sequence ID" value="XM_013456556.1"/>
</dbReference>
<name>A0A0D2BGV4_9EURO</name>
<reference evidence="2 3" key="1">
    <citation type="submission" date="2015-01" db="EMBL/GenBank/DDBJ databases">
        <title>The Genome Sequence of Exophiala xenobiotica CBS118157.</title>
        <authorList>
            <consortium name="The Broad Institute Genomics Platform"/>
            <person name="Cuomo C."/>
            <person name="de Hoog S."/>
            <person name="Gorbushina A."/>
            <person name="Stielow B."/>
            <person name="Teixiera M."/>
            <person name="Abouelleil A."/>
            <person name="Chapman S.B."/>
            <person name="Priest M."/>
            <person name="Young S.K."/>
            <person name="Wortman J."/>
            <person name="Nusbaum C."/>
            <person name="Birren B."/>
        </authorList>
    </citation>
    <scope>NUCLEOTIDE SEQUENCE [LARGE SCALE GENOMIC DNA]</scope>
    <source>
        <strain evidence="2 3">CBS 118157</strain>
    </source>
</reference>
<dbReference type="Pfam" id="PF13094">
    <property type="entry name" value="CENP-Q"/>
    <property type="match status" value="1"/>
</dbReference>
<sequence length="309" mass="34661">MHPSKHSSSSSTSDRARSHFATLEPRIKNISQSTIQKKWKPLPTNSQDKIRQILLNVKTKRCGSTARIPPLGKAPRKRSAKANSKTQVKEEEYDQIVEEIADKLICRLPRMPFPPAPSTQSMDDTPFDLSNTLRRISSLQATLNTDTSSSHLLRRQIKREQRLLKRDRGELDALETGLKSSKELRRRKERGLHPVAQQLEPVDDDNDDDEQVHEIDRVNSITGISIDSAKDAAEYARCGSATTSLDEGGGEELDSMLKQLRSHLLSMRNNTASMRSVLQAMDETKVALDGFAVRKLGYEALGRFYGVQG</sequence>
<evidence type="ECO:0000313" key="3">
    <source>
        <dbReference type="Proteomes" id="UP000054342"/>
    </source>
</evidence>
<dbReference type="Proteomes" id="UP000054342">
    <property type="component" value="Unassembled WGS sequence"/>
</dbReference>
<evidence type="ECO:0000313" key="2">
    <source>
        <dbReference type="EMBL" id="KIW51426.1"/>
    </source>
</evidence>
<evidence type="ECO:0000256" key="1">
    <source>
        <dbReference type="SAM" id="MobiDB-lite"/>
    </source>
</evidence>